<accession>A0A9E6YJC1</accession>
<organism evidence="2 3">
    <name type="scientific">Pseudomonas phage PP9W2</name>
    <dbReference type="NCBI Taxonomy" id="2914450"/>
    <lineage>
        <taxon>Viruses</taxon>
        <taxon>Duplodnaviria</taxon>
        <taxon>Heunggongvirae</taxon>
        <taxon>Uroviricota</taxon>
        <taxon>Caudoviricetes</taxon>
        <taxon>Haihevirus</taxon>
        <taxon>Haihevirus PP9W2</taxon>
    </lineage>
</organism>
<dbReference type="RefSeq" id="YP_010773334.1">
    <property type="nucleotide sequence ID" value="NC_074662.1"/>
</dbReference>
<reference evidence="2" key="1">
    <citation type="submission" date="2022-01" db="EMBL/GenBank/DDBJ databases">
        <authorList>
            <person name="Long X."/>
        </authorList>
    </citation>
    <scope>NUCLEOTIDE SEQUENCE</scope>
</reference>
<dbReference type="KEGG" id="vg:80397610"/>
<feature type="coiled-coil region" evidence="1">
    <location>
        <begin position="62"/>
        <end position="134"/>
    </location>
</feature>
<name>A0A9E6YJC1_9CAUD</name>
<sequence>MTDHAELRRLAEEVIRIERSEDEPISSAWELFDSAANPKTILAMLDEIDGLLAQHGRDSSELRALCQARDDARKERDRLKAENERLLDELSACTEHPGGCGYWREAAKRRAEERDRLRAQNDALRGALHAVQAEVDGNLRPLTRDLVNMVSGLKNGSHPNDIYEHCDEIERIIGASLEGDKP</sequence>
<protein>
    <submittedName>
        <fullName evidence="2">Uncharacterized protein</fullName>
    </submittedName>
</protein>
<dbReference type="EMBL" id="OM141125">
    <property type="protein sequence ID" value="ULG00223.1"/>
    <property type="molecule type" value="Genomic_DNA"/>
</dbReference>
<evidence type="ECO:0000313" key="2">
    <source>
        <dbReference type="EMBL" id="ULG00223.1"/>
    </source>
</evidence>
<keyword evidence="3" id="KW-1185">Reference proteome</keyword>
<keyword evidence="1" id="KW-0175">Coiled coil</keyword>
<evidence type="ECO:0000256" key="1">
    <source>
        <dbReference type="SAM" id="Coils"/>
    </source>
</evidence>
<dbReference type="GeneID" id="80397610"/>
<evidence type="ECO:0000313" key="3">
    <source>
        <dbReference type="Proteomes" id="UP001055334"/>
    </source>
</evidence>
<proteinExistence type="predicted"/>
<dbReference type="Proteomes" id="UP001055334">
    <property type="component" value="Segment"/>
</dbReference>